<dbReference type="AlphaFoldDB" id="A0A1A8Z9R7"/>
<sequence>MTRGSYTNAGKILKYFNLKNDELELTYIKSILKCKSYDLYDSIYILNESLYEKSSKNAKCSLTNVKKFTQDLIDARKKFFTPAEENSRVDVTSVTSRGDPTQEELRDGLSDRRMKNSIDNFFQMYGKERVTKCGNKFAKGKFEESTPSSQKKGRENGKVEKTIGRGYNGLEEEANQMGNNTTYKREDSPPLEGNETVEQRQNDNFSLFNVKEYKCSLKTAIDTIEKANHMHAKGEMVNKGEKTKKEEEKEKKRKNTQICICNGQNHKIYANCLMCGKVYCAKIKYKNCLFCDHQLYEAAVINDLLIPPDDADNIPKKIPPSIRNADMLLHKLYFDPTNVHLKKGILLLRPLDLRDRMRRNALNEDQTRIIDDSIDWFEDDIKNEFGNHDVHFSRYDDEIKNDIINKYHEIFGKRFGNVYTLTYWRTSRACYMHAPCNININIDLVNMKITENKDFSKIKEFNDYINEREKEYRDMLERKKGNSVNPKNIHNFLSKKENTHLGYINDLRRIFFTEIQTKGRDGDDIHHPICGEKDSIGKKEKCNIRNRYNVVIASDDEDEGL</sequence>
<evidence type="ECO:0000313" key="5">
    <source>
        <dbReference type="Proteomes" id="UP000078555"/>
    </source>
</evidence>
<reference evidence="4 5" key="2">
    <citation type="submission" date="2016-05" db="EMBL/GenBank/DDBJ databases">
        <authorList>
            <person name="Naeem Raeece"/>
        </authorList>
    </citation>
    <scope>NUCLEOTIDE SEQUENCE [LARGE SCALE GENOMIC DNA]</scope>
</reference>
<organism evidence="2 5">
    <name type="scientific">Plasmodium ovale wallikeri</name>
    <dbReference type="NCBI Taxonomy" id="864142"/>
    <lineage>
        <taxon>Eukaryota</taxon>
        <taxon>Sar</taxon>
        <taxon>Alveolata</taxon>
        <taxon>Apicomplexa</taxon>
        <taxon>Aconoidasida</taxon>
        <taxon>Haemosporida</taxon>
        <taxon>Plasmodiidae</taxon>
        <taxon>Plasmodium</taxon>
        <taxon>Plasmodium (Plasmodium)</taxon>
    </lineage>
</organism>
<dbReference type="InterPro" id="IPR009349">
    <property type="entry name" value="TRIP4/RQT4_C2HC5_Znf"/>
</dbReference>
<dbReference type="GO" id="GO:0072344">
    <property type="term" value="P:rescue of stalled ribosome"/>
    <property type="evidence" value="ECO:0007669"/>
    <property type="project" value="InterPro"/>
</dbReference>
<dbReference type="GO" id="GO:0180022">
    <property type="term" value="C:RQC-trigger complex"/>
    <property type="evidence" value="ECO:0007669"/>
    <property type="project" value="InterPro"/>
</dbReference>
<evidence type="ECO:0000313" key="3">
    <source>
        <dbReference type="EMBL" id="SBT40961.1"/>
    </source>
</evidence>
<dbReference type="Proteomes" id="UP000078550">
    <property type="component" value="Unassembled WGS sequence"/>
</dbReference>
<evidence type="ECO:0000259" key="1">
    <source>
        <dbReference type="Pfam" id="PF06221"/>
    </source>
</evidence>
<keyword evidence="5" id="KW-1185">Reference proteome</keyword>
<dbReference type="Proteomes" id="UP000078555">
    <property type="component" value="Unassembled WGS sequence"/>
</dbReference>
<protein>
    <recommendedName>
        <fullName evidence="1">TRIP4/RQT4 C2HC5-type zinc finger domain-containing protein</fullName>
    </recommendedName>
</protein>
<reference evidence="2" key="1">
    <citation type="submission" date="2016-05" db="EMBL/GenBank/DDBJ databases">
        <authorList>
            <person name="Lavstsen T."/>
            <person name="Jespersen J.S."/>
        </authorList>
    </citation>
    <scope>NUCLEOTIDE SEQUENCE [LARGE SCALE GENOMIC DNA]</scope>
</reference>
<name>A0A1A8Z9R7_PLAOA</name>
<accession>A0A1A8Z9R7</accession>
<dbReference type="Pfam" id="PF06221">
    <property type="entry name" value="zf-C2HC5"/>
    <property type="match status" value="1"/>
</dbReference>
<evidence type="ECO:0000313" key="4">
    <source>
        <dbReference type="Proteomes" id="UP000078550"/>
    </source>
</evidence>
<dbReference type="EMBL" id="FLRD01000115">
    <property type="protein sequence ID" value="SBT40604.1"/>
    <property type="molecule type" value="Genomic_DNA"/>
</dbReference>
<evidence type="ECO:0000313" key="2">
    <source>
        <dbReference type="EMBL" id="SBT40604.1"/>
    </source>
</evidence>
<dbReference type="GO" id="GO:0008270">
    <property type="term" value="F:zinc ion binding"/>
    <property type="evidence" value="ECO:0007669"/>
    <property type="project" value="InterPro"/>
</dbReference>
<dbReference type="GO" id="GO:0005634">
    <property type="term" value="C:nucleus"/>
    <property type="evidence" value="ECO:0007669"/>
    <property type="project" value="InterPro"/>
</dbReference>
<feature type="domain" description="TRIP4/RQT4 C2HC5-type zinc finger" evidence="1">
    <location>
        <begin position="257"/>
        <end position="303"/>
    </location>
</feature>
<dbReference type="EMBL" id="FLRE01000155">
    <property type="protein sequence ID" value="SBT40961.1"/>
    <property type="molecule type" value="Genomic_DNA"/>
</dbReference>
<proteinExistence type="predicted"/>
<gene>
    <name evidence="2" type="ORF">POVWA1_042370</name>
    <name evidence="3" type="ORF">POVWA2_040870</name>
</gene>